<dbReference type="Pfam" id="PF11034">
    <property type="entry name" value="Grg1"/>
    <property type="match status" value="1"/>
</dbReference>
<feature type="signal peptide" evidence="1">
    <location>
        <begin position="1"/>
        <end position="21"/>
    </location>
</feature>
<dbReference type="OrthoDB" id="10039103at2759"/>
<keyword evidence="3" id="KW-1185">Reference proteome</keyword>
<organism evidence="2 3">
    <name type="scientific">Athelia psychrophila</name>
    <dbReference type="NCBI Taxonomy" id="1759441"/>
    <lineage>
        <taxon>Eukaryota</taxon>
        <taxon>Fungi</taxon>
        <taxon>Dikarya</taxon>
        <taxon>Basidiomycota</taxon>
        <taxon>Agaricomycotina</taxon>
        <taxon>Agaricomycetes</taxon>
        <taxon>Agaricomycetidae</taxon>
        <taxon>Atheliales</taxon>
        <taxon>Atheliaceae</taxon>
        <taxon>Athelia</taxon>
    </lineage>
</organism>
<protein>
    <submittedName>
        <fullName evidence="2">Uncharacterized protein</fullName>
    </submittedName>
</protein>
<reference evidence="2 3" key="1">
    <citation type="journal article" date="2016" name="Mol. Biol. Evol.">
        <title>Comparative Genomics of Early-Diverging Mushroom-Forming Fungi Provides Insights into the Origins of Lignocellulose Decay Capabilities.</title>
        <authorList>
            <person name="Nagy L.G."/>
            <person name="Riley R."/>
            <person name="Tritt A."/>
            <person name="Adam C."/>
            <person name="Daum C."/>
            <person name="Floudas D."/>
            <person name="Sun H."/>
            <person name="Yadav J.S."/>
            <person name="Pangilinan J."/>
            <person name="Larsson K.H."/>
            <person name="Matsuura K."/>
            <person name="Barry K."/>
            <person name="Labutti K."/>
            <person name="Kuo R."/>
            <person name="Ohm R.A."/>
            <person name="Bhattacharya S.S."/>
            <person name="Shirouzu T."/>
            <person name="Yoshinaga Y."/>
            <person name="Martin F.M."/>
            <person name="Grigoriev I.V."/>
            <person name="Hibbett D.S."/>
        </authorList>
    </citation>
    <scope>NUCLEOTIDE SEQUENCE [LARGE SCALE GENOMIC DNA]</scope>
    <source>
        <strain evidence="2 3">CBS 109695</strain>
    </source>
</reference>
<feature type="chain" id="PRO_5007894066" evidence="1">
    <location>
        <begin position="22"/>
        <end position="103"/>
    </location>
</feature>
<dbReference type="Proteomes" id="UP000076532">
    <property type="component" value="Unassembled WGS sequence"/>
</dbReference>
<evidence type="ECO:0000313" key="2">
    <source>
        <dbReference type="EMBL" id="KZP06374.1"/>
    </source>
</evidence>
<name>A0A167WQN7_9AGAM</name>
<accession>A0A167WQN7</accession>
<sequence>MQFFKSTLFVAIAVTTSFVAAAPSPADQTQCLSLIQPCTKNAECCTNKCIASTAEAKKEVGKDQAKGKIPGERSLGACVSGADDAVLGKFDESKYRGSAEGSL</sequence>
<keyword evidence="1" id="KW-0732">Signal</keyword>
<dbReference type="EMBL" id="KV417791">
    <property type="protein sequence ID" value="KZP06374.1"/>
    <property type="molecule type" value="Genomic_DNA"/>
</dbReference>
<gene>
    <name evidence="2" type="ORF">FIBSPDRAFT_902857</name>
</gene>
<evidence type="ECO:0000313" key="3">
    <source>
        <dbReference type="Proteomes" id="UP000076532"/>
    </source>
</evidence>
<dbReference type="AlphaFoldDB" id="A0A167WQN7"/>
<proteinExistence type="predicted"/>
<dbReference type="InterPro" id="IPR020100">
    <property type="entry name" value="Glc-repressible_Grg1"/>
</dbReference>
<evidence type="ECO:0000256" key="1">
    <source>
        <dbReference type="SAM" id="SignalP"/>
    </source>
</evidence>